<protein>
    <submittedName>
        <fullName evidence="9">Peptidase S53 propeptide</fullName>
    </submittedName>
</protein>
<dbReference type="EMBL" id="CP003587">
    <property type="protein sequence ID" value="AGY57430.1"/>
    <property type="molecule type" value="Genomic_DNA"/>
</dbReference>
<dbReference type="InterPro" id="IPR036852">
    <property type="entry name" value="Peptidase_S8/S53_dom_sf"/>
</dbReference>
<keyword evidence="7" id="KW-0865">Zymogen</keyword>
<keyword evidence="2" id="KW-0645">Protease</keyword>
<dbReference type="Pfam" id="PF09286">
    <property type="entry name" value="Pro-kuma_activ"/>
    <property type="match status" value="1"/>
</dbReference>
<dbReference type="GO" id="GO:0008240">
    <property type="term" value="F:tripeptidyl-peptidase activity"/>
    <property type="evidence" value="ECO:0007669"/>
    <property type="project" value="TreeGrafter"/>
</dbReference>
<feature type="domain" description="Peptidase S53" evidence="8">
    <location>
        <begin position="162"/>
        <end position="509"/>
    </location>
</feature>
<proteinExistence type="predicted"/>
<evidence type="ECO:0000256" key="5">
    <source>
        <dbReference type="ARBA" id="ARBA00022825"/>
    </source>
</evidence>
<sequence length="526" mass="54975">MESHFEKVPLPRSERMPIAGARALGAVDPGERVEVSIYLKPRSTVPTGGALSREQYVASQAAHPDDLARVEAFAHEHDLSVVEVDAARRLVVLAGTAAAMAAAFDVQLDRFEHSGVTYRGRSGPVFVPAKLASIIQGVFGLDDRPQAQPRLRRSQPLQVTASYTPTELARLYNFPTGGNGQGQSIAMIELGGGYRSRDLRAYFQQLGIPKPKVVGVSVDGGHNAPVGSPDSADGEVLLDIEVAGAVAPGARIVVYFAPNTDRGFLDAVTAAIHDTRHAPSVLSISWGAPESAWTLQAMQAMDQAFQAAAALGVTVFCAAGDRGSSDGVEDGLAHVDFPASSPFAVACGGTRLESQNGTLLKEIVWNDGEGGATGGGVSDVFEIPVWQSQTGILPASINPDHHIGRGLPDIAGDADPATGYQIRVDGQMLVFGGTSAVAPLWAGLIALINQQLGTPVGYLNPLLYQQLSQQLRSITLGDNGGYQAGPGWDACTGLGAPDGSALLSALQNRQPAEAIQAARTETAEAR</sequence>
<organism evidence="9 10">
    <name type="scientific">Gloeobacter kilaueensis (strain ATCC BAA-2537 / CCAP 1431/1 / ULC 316 / JS1)</name>
    <dbReference type="NCBI Taxonomy" id="1183438"/>
    <lineage>
        <taxon>Bacteria</taxon>
        <taxon>Bacillati</taxon>
        <taxon>Cyanobacteriota</taxon>
        <taxon>Cyanophyceae</taxon>
        <taxon>Gloeobacterales</taxon>
        <taxon>Gloeobacteraceae</taxon>
        <taxon>Gloeobacter</taxon>
    </lineage>
</organism>
<dbReference type="Proteomes" id="UP000017396">
    <property type="component" value="Chromosome"/>
</dbReference>
<dbReference type="InterPro" id="IPR015366">
    <property type="entry name" value="S53_propep"/>
</dbReference>
<dbReference type="SUPFAM" id="SSF52743">
    <property type="entry name" value="Subtilisin-like"/>
    <property type="match status" value="1"/>
</dbReference>
<keyword evidence="4" id="KW-0378">Hydrolase</keyword>
<dbReference type="InterPro" id="IPR030400">
    <property type="entry name" value="Sedolisin_dom"/>
</dbReference>
<dbReference type="KEGG" id="glj:GKIL_1184"/>
<dbReference type="PROSITE" id="PS51695">
    <property type="entry name" value="SEDOLISIN"/>
    <property type="match status" value="1"/>
</dbReference>
<dbReference type="PANTHER" id="PTHR14218:SF15">
    <property type="entry name" value="TRIPEPTIDYL-PEPTIDASE 1"/>
    <property type="match status" value="1"/>
</dbReference>
<evidence type="ECO:0000256" key="4">
    <source>
        <dbReference type="ARBA" id="ARBA00022801"/>
    </source>
</evidence>
<accession>U5QIF1</accession>
<dbReference type="GO" id="GO:0006508">
    <property type="term" value="P:proteolysis"/>
    <property type="evidence" value="ECO:0007669"/>
    <property type="project" value="UniProtKB-KW"/>
</dbReference>
<dbReference type="STRING" id="1183438.GKIL_1184"/>
<evidence type="ECO:0000256" key="1">
    <source>
        <dbReference type="ARBA" id="ARBA00001913"/>
    </source>
</evidence>
<evidence type="ECO:0000259" key="8">
    <source>
        <dbReference type="PROSITE" id="PS51695"/>
    </source>
</evidence>
<evidence type="ECO:0000256" key="6">
    <source>
        <dbReference type="ARBA" id="ARBA00022837"/>
    </source>
</evidence>
<keyword evidence="5" id="KW-0720">Serine protease</keyword>
<dbReference type="HOGENOM" id="CLU_012501_0_1_3"/>
<dbReference type="OrthoDB" id="9798386at2"/>
<dbReference type="InterPro" id="IPR000209">
    <property type="entry name" value="Peptidase_S8/S53_dom"/>
</dbReference>
<evidence type="ECO:0000313" key="10">
    <source>
        <dbReference type="Proteomes" id="UP000017396"/>
    </source>
</evidence>
<gene>
    <name evidence="9" type="ORF">GKIL_1184</name>
</gene>
<evidence type="ECO:0000256" key="2">
    <source>
        <dbReference type="ARBA" id="ARBA00022670"/>
    </source>
</evidence>
<reference evidence="9 10" key="1">
    <citation type="journal article" date="2013" name="PLoS ONE">
        <title>Cultivation and Complete Genome Sequencing of Gloeobacter kilaueensis sp. nov., from a Lava Cave in Kilauea Caldera, Hawai'i.</title>
        <authorList>
            <person name="Saw J.H."/>
            <person name="Schatz M."/>
            <person name="Brown M.V."/>
            <person name="Kunkel D.D."/>
            <person name="Foster J.S."/>
            <person name="Shick H."/>
            <person name="Christensen S."/>
            <person name="Hou S."/>
            <person name="Wan X."/>
            <person name="Donachie S.P."/>
        </authorList>
    </citation>
    <scope>NUCLEOTIDE SEQUENCE [LARGE SCALE GENOMIC DNA]</scope>
    <source>
        <strain evidence="10">JS</strain>
    </source>
</reference>
<name>U5QIF1_GLOK1</name>
<evidence type="ECO:0000256" key="7">
    <source>
        <dbReference type="ARBA" id="ARBA00023145"/>
    </source>
</evidence>
<dbReference type="AlphaFoldDB" id="U5QIF1"/>
<dbReference type="GO" id="GO:0004252">
    <property type="term" value="F:serine-type endopeptidase activity"/>
    <property type="evidence" value="ECO:0007669"/>
    <property type="project" value="InterPro"/>
</dbReference>
<dbReference type="CDD" id="cd04056">
    <property type="entry name" value="Peptidases_S53"/>
    <property type="match status" value="1"/>
</dbReference>
<dbReference type="InterPro" id="IPR050819">
    <property type="entry name" value="Tripeptidyl-peptidase_I"/>
</dbReference>
<dbReference type="CDD" id="cd11377">
    <property type="entry name" value="Pro-peptidase_S53"/>
    <property type="match status" value="1"/>
</dbReference>
<comment type="cofactor">
    <cofactor evidence="1">
        <name>Ca(2+)</name>
        <dbReference type="ChEBI" id="CHEBI:29108"/>
    </cofactor>
</comment>
<dbReference type="PATRIC" id="fig|1183438.3.peg.1166"/>
<dbReference type="RefSeq" id="WP_023172514.1">
    <property type="nucleotide sequence ID" value="NC_022600.1"/>
</dbReference>
<dbReference type="PANTHER" id="PTHR14218">
    <property type="entry name" value="PROTEASE S8 TRIPEPTIDYL PEPTIDASE I CLN2"/>
    <property type="match status" value="1"/>
</dbReference>
<keyword evidence="10" id="KW-1185">Reference proteome</keyword>
<dbReference type="SUPFAM" id="SSF54897">
    <property type="entry name" value="Protease propeptides/inhibitors"/>
    <property type="match status" value="1"/>
</dbReference>
<dbReference type="Gene3D" id="3.40.50.200">
    <property type="entry name" value="Peptidase S8/S53 domain"/>
    <property type="match status" value="1"/>
</dbReference>
<keyword evidence="3" id="KW-0479">Metal-binding</keyword>
<dbReference type="SMART" id="SM00944">
    <property type="entry name" value="Pro-kuma_activ"/>
    <property type="match status" value="1"/>
</dbReference>
<evidence type="ECO:0000256" key="3">
    <source>
        <dbReference type="ARBA" id="ARBA00022723"/>
    </source>
</evidence>
<evidence type="ECO:0000313" key="9">
    <source>
        <dbReference type="EMBL" id="AGY57430.1"/>
    </source>
</evidence>
<keyword evidence="6" id="KW-0106">Calcium</keyword>
<dbReference type="Pfam" id="PF00082">
    <property type="entry name" value="Peptidase_S8"/>
    <property type="match status" value="1"/>
</dbReference>
<dbReference type="eggNOG" id="COG4934">
    <property type="taxonomic scope" value="Bacteria"/>
</dbReference>
<dbReference type="GO" id="GO:0046872">
    <property type="term" value="F:metal ion binding"/>
    <property type="evidence" value="ECO:0007669"/>
    <property type="project" value="UniProtKB-KW"/>
</dbReference>